<protein>
    <submittedName>
        <fullName evidence="1">Uncharacterized protein</fullName>
    </submittedName>
</protein>
<name>A0A644ZF69_9ZZZZ</name>
<accession>A0A644ZF69</accession>
<reference evidence="1" key="1">
    <citation type="submission" date="2019-08" db="EMBL/GenBank/DDBJ databases">
        <authorList>
            <person name="Kucharzyk K."/>
            <person name="Murdoch R.W."/>
            <person name="Higgins S."/>
            <person name="Loffler F."/>
        </authorList>
    </citation>
    <scope>NUCLEOTIDE SEQUENCE</scope>
</reference>
<gene>
    <name evidence="1" type="ORF">SDC9_85990</name>
</gene>
<comment type="caution">
    <text evidence="1">The sequence shown here is derived from an EMBL/GenBank/DDBJ whole genome shotgun (WGS) entry which is preliminary data.</text>
</comment>
<dbReference type="AlphaFoldDB" id="A0A644ZF69"/>
<evidence type="ECO:0000313" key="1">
    <source>
        <dbReference type="EMBL" id="MPM39357.1"/>
    </source>
</evidence>
<sequence>MVEDVHIFKSHPLQALVTTGNEILAAPPLTIRARPHVVAGFGGNDELITIGSELVGEHLAEASLCTATRRSIVVCKVEVGDAMSKAVVITSLHT</sequence>
<dbReference type="EMBL" id="VSSQ01008611">
    <property type="protein sequence ID" value="MPM39357.1"/>
    <property type="molecule type" value="Genomic_DNA"/>
</dbReference>
<organism evidence="1">
    <name type="scientific">bioreactor metagenome</name>
    <dbReference type="NCBI Taxonomy" id="1076179"/>
    <lineage>
        <taxon>unclassified sequences</taxon>
        <taxon>metagenomes</taxon>
        <taxon>ecological metagenomes</taxon>
    </lineage>
</organism>
<proteinExistence type="predicted"/>